<keyword evidence="3" id="KW-1185">Reference proteome</keyword>
<feature type="chain" id="PRO_5007874105" evidence="1">
    <location>
        <begin position="24"/>
        <end position="183"/>
    </location>
</feature>
<evidence type="ECO:0000256" key="1">
    <source>
        <dbReference type="SAM" id="SignalP"/>
    </source>
</evidence>
<sequence length="183" mass="19174">MARMLSTLLAIAVFFNGLTLTLALNSRFCEGASIVKTILIEHPTVPPVNFTTWACPSSAEGVATRSEIPARGLVERQTSQCTEPSVCVCGQKCTNECLSESTNPKSVDCNNLGIAAVQLGGTFFTPANSFSTATSGTCLVAFLNAFSFEIEECFTDFGVAVTSLGASCFNKASECVGSGWAIA</sequence>
<organism evidence="2 3">
    <name type="scientific">Sistotremastrum suecicum HHB10207 ss-3</name>
    <dbReference type="NCBI Taxonomy" id="1314776"/>
    <lineage>
        <taxon>Eukaryota</taxon>
        <taxon>Fungi</taxon>
        <taxon>Dikarya</taxon>
        <taxon>Basidiomycota</taxon>
        <taxon>Agaricomycotina</taxon>
        <taxon>Agaricomycetes</taxon>
        <taxon>Sistotremastrales</taxon>
        <taxon>Sistotremastraceae</taxon>
        <taxon>Sistotremastrum</taxon>
    </lineage>
</organism>
<protein>
    <submittedName>
        <fullName evidence="2">Uncharacterized protein</fullName>
    </submittedName>
</protein>
<accession>A0A166GRZ2</accession>
<dbReference type="OrthoDB" id="3215267at2759"/>
<evidence type="ECO:0000313" key="3">
    <source>
        <dbReference type="Proteomes" id="UP000076798"/>
    </source>
</evidence>
<dbReference type="AlphaFoldDB" id="A0A166GRZ2"/>
<keyword evidence="1" id="KW-0732">Signal</keyword>
<evidence type="ECO:0000313" key="2">
    <source>
        <dbReference type="EMBL" id="KZT41952.1"/>
    </source>
</evidence>
<proteinExistence type="predicted"/>
<dbReference type="EMBL" id="KV428017">
    <property type="protein sequence ID" value="KZT41952.1"/>
    <property type="molecule type" value="Genomic_DNA"/>
</dbReference>
<dbReference type="Proteomes" id="UP000076798">
    <property type="component" value="Unassembled WGS sequence"/>
</dbReference>
<feature type="signal peptide" evidence="1">
    <location>
        <begin position="1"/>
        <end position="23"/>
    </location>
</feature>
<reference evidence="2 3" key="1">
    <citation type="journal article" date="2016" name="Mol. Biol. Evol.">
        <title>Comparative Genomics of Early-Diverging Mushroom-Forming Fungi Provides Insights into the Origins of Lignocellulose Decay Capabilities.</title>
        <authorList>
            <person name="Nagy L.G."/>
            <person name="Riley R."/>
            <person name="Tritt A."/>
            <person name="Adam C."/>
            <person name="Daum C."/>
            <person name="Floudas D."/>
            <person name="Sun H."/>
            <person name="Yadav J.S."/>
            <person name="Pangilinan J."/>
            <person name="Larsson K.H."/>
            <person name="Matsuura K."/>
            <person name="Barry K."/>
            <person name="Labutti K."/>
            <person name="Kuo R."/>
            <person name="Ohm R.A."/>
            <person name="Bhattacharya S.S."/>
            <person name="Shirouzu T."/>
            <person name="Yoshinaga Y."/>
            <person name="Martin F.M."/>
            <person name="Grigoriev I.V."/>
            <person name="Hibbett D.S."/>
        </authorList>
    </citation>
    <scope>NUCLEOTIDE SEQUENCE [LARGE SCALE GENOMIC DNA]</scope>
    <source>
        <strain evidence="2 3">HHB10207 ss-3</strain>
    </source>
</reference>
<gene>
    <name evidence="2" type="ORF">SISSUDRAFT_1126111</name>
</gene>
<name>A0A166GRZ2_9AGAM</name>